<dbReference type="EMBL" id="KD030231">
    <property type="protein sequence ID" value="EMS66629.1"/>
    <property type="molecule type" value="Genomic_DNA"/>
</dbReference>
<accession>M8AZN0</accession>
<reference evidence="2" key="1">
    <citation type="journal article" date="2013" name="Nature">
        <title>Draft genome of the wheat A-genome progenitor Triticum urartu.</title>
        <authorList>
            <person name="Ling H.Q."/>
            <person name="Zhao S."/>
            <person name="Liu D."/>
            <person name="Wang J."/>
            <person name="Sun H."/>
            <person name="Zhang C."/>
            <person name="Fan H."/>
            <person name="Li D."/>
            <person name="Dong L."/>
            <person name="Tao Y."/>
            <person name="Gao C."/>
            <person name="Wu H."/>
            <person name="Li Y."/>
            <person name="Cui Y."/>
            <person name="Guo X."/>
            <person name="Zheng S."/>
            <person name="Wang B."/>
            <person name="Yu K."/>
            <person name="Liang Q."/>
            <person name="Yang W."/>
            <person name="Lou X."/>
            <person name="Chen J."/>
            <person name="Feng M."/>
            <person name="Jian J."/>
            <person name="Zhang X."/>
            <person name="Luo G."/>
            <person name="Jiang Y."/>
            <person name="Liu J."/>
            <person name="Wang Z."/>
            <person name="Sha Y."/>
            <person name="Zhang B."/>
            <person name="Wu H."/>
            <person name="Tang D."/>
            <person name="Shen Q."/>
            <person name="Xue P."/>
            <person name="Zou S."/>
            <person name="Wang X."/>
            <person name="Liu X."/>
            <person name="Wang F."/>
            <person name="Yang Y."/>
            <person name="An X."/>
            <person name="Dong Z."/>
            <person name="Zhang K."/>
            <person name="Zhang X."/>
            <person name="Luo M.C."/>
            <person name="Dvorak J."/>
            <person name="Tong Y."/>
            <person name="Wang J."/>
            <person name="Yang H."/>
            <person name="Li Z."/>
            <person name="Wang D."/>
            <person name="Zhang A."/>
            <person name="Wang J."/>
        </authorList>
    </citation>
    <scope>NUCLEOTIDE SEQUENCE</scope>
</reference>
<evidence type="ECO:0000256" key="1">
    <source>
        <dbReference type="SAM" id="MobiDB-lite"/>
    </source>
</evidence>
<dbReference type="AlphaFoldDB" id="M8AZN0"/>
<sequence>MGTAAWLHDWGRGGLADKCSAARSGARTIAIRTKLACFLEYSRATPPTTSGVLPVPADLQKSVRKRRRGHGGREIAQTNAVNRQEQSRRVLTPASSHQVKENPIGR</sequence>
<proteinExistence type="predicted"/>
<gene>
    <name evidence="2" type="ORF">TRIUR3_12774</name>
</gene>
<evidence type="ECO:0000313" key="2">
    <source>
        <dbReference type="EMBL" id="EMS66629.1"/>
    </source>
</evidence>
<name>M8AZN0_TRIUA</name>
<feature type="region of interest" description="Disordered" evidence="1">
    <location>
        <begin position="64"/>
        <end position="106"/>
    </location>
</feature>
<organism evidence="2">
    <name type="scientific">Triticum urartu</name>
    <name type="common">Red wild einkorn</name>
    <name type="synonym">Crithodium urartu</name>
    <dbReference type="NCBI Taxonomy" id="4572"/>
    <lineage>
        <taxon>Eukaryota</taxon>
        <taxon>Viridiplantae</taxon>
        <taxon>Streptophyta</taxon>
        <taxon>Embryophyta</taxon>
        <taxon>Tracheophyta</taxon>
        <taxon>Spermatophyta</taxon>
        <taxon>Magnoliopsida</taxon>
        <taxon>Liliopsida</taxon>
        <taxon>Poales</taxon>
        <taxon>Poaceae</taxon>
        <taxon>BOP clade</taxon>
        <taxon>Pooideae</taxon>
        <taxon>Triticodae</taxon>
        <taxon>Triticeae</taxon>
        <taxon>Triticinae</taxon>
        <taxon>Triticum</taxon>
    </lineage>
</organism>
<protein>
    <submittedName>
        <fullName evidence="2">Uncharacterized protein</fullName>
    </submittedName>
</protein>